<keyword evidence="5" id="KW-1185">Reference proteome</keyword>
<comment type="caution">
    <text evidence="4">The sequence shown here is derived from an EMBL/GenBank/DDBJ whole genome shotgun (WGS) entry which is preliminary data.</text>
</comment>
<evidence type="ECO:0000313" key="5">
    <source>
        <dbReference type="Proteomes" id="UP001501725"/>
    </source>
</evidence>
<dbReference type="Pfam" id="PF19335">
    <property type="entry name" value="HMBD"/>
    <property type="match status" value="1"/>
</dbReference>
<reference evidence="5" key="1">
    <citation type="journal article" date="2019" name="Int. J. Syst. Evol. Microbiol.">
        <title>The Global Catalogue of Microorganisms (GCM) 10K type strain sequencing project: providing services to taxonomists for standard genome sequencing and annotation.</title>
        <authorList>
            <consortium name="The Broad Institute Genomics Platform"/>
            <consortium name="The Broad Institute Genome Sequencing Center for Infectious Disease"/>
            <person name="Wu L."/>
            <person name="Ma J."/>
        </authorList>
    </citation>
    <scope>NUCLEOTIDE SEQUENCE [LARGE SCALE GENOMIC DNA]</scope>
    <source>
        <strain evidence="5">JCM 17919</strain>
    </source>
</reference>
<gene>
    <name evidence="4" type="ORF">GCM10023184_32250</name>
</gene>
<evidence type="ECO:0000256" key="2">
    <source>
        <dbReference type="SAM" id="SignalP"/>
    </source>
</evidence>
<dbReference type="RefSeq" id="WP_345256790.1">
    <property type="nucleotide sequence ID" value="NZ_BAABGY010000009.1"/>
</dbReference>
<evidence type="ECO:0000256" key="1">
    <source>
        <dbReference type="SAM" id="MobiDB-lite"/>
    </source>
</evidence>
<feature type="region of interest" description="Disordered" evidence="1">
    <location>
        <begin position="24"/>
        <end position="45"/>
    </location>
</feature>
<sequence>MYFKTTLASAGLLFLLAACNNDGATSSNTKDSTATSKMEQSHEHRYACPMHPEVVGKEGDTCPKCGMKLEHSDAAPDASGTYFMQFATNPSTIAPGKDVQLSLTPKKKASEGDQVALDVEHEKKIHLILVSDDLSWFDHIHPEYTSTGAYTVPARFPTPGKYKAFADYKPSGGSHVVDKIDIDVPGAAPAAKSFTTEKLVGTSGAYTFELRPEGGKLVTGTPLHIAGVIKKDGKEIDANTLDNYLGAKAHFVLISINEKEYLHVHPEVTDGKFDLHTTIDKPGTYRGWVQFNADGKIHTIDFTWLVQKGSGQAAAPAGHGAGDGHNH</sequence>
<organism evidence="4 5">
    <name type="scientific">Flaviaesturariibacter amylovorans</name>
    <dbReference type="NCBI Taxonomy" id="1084520"/>
    <lineage>
        <taxon>Bacteria</taxon>
        <taxon>Pseudomonadati</taxon>
        <taxon>Bacteroidota</taxon>
        <taxon>Chitinophagia</taxon>
        <taxon>Chitinophagales</taxon>
        <taxon>Chitinophagaceae</taxon>
        <taxon>Flaviaestuariibacter</taxon>
    </lineage>
</organism>
<name>A0ABP8HAU4_9BACT</name>
<dbReference type="InterPro" id="IPR045800">
    <property type="entry name" value="HMBD"/>
</dbReference>
<feature type="domain" description="Heavy metal binding" evidence="3">
    <location>
        <begin position="46"/>
        <end position="71"/>
    </location>
</feature>
<feature type="chain" id="PRO_5047280053" description="Heavy metal binding domain-containing protein" evidence="2">
    <location>
        <begin position="25"/>
        <end position="327"/>
    </location>
</feature>
<protein>
    <recommendedName>
        <fullName evidence="3">Heavy metal binding domain-containing protein</fullName>
    </recommendedName>
</protein>
<accession>A0ABP8HAU4</accession>
<dbReference type="PROSITE" id="PS51257">
    <property type="entry name" value="PROKAR_LIPOPROTEIN"/>
    <property type="match status" value="1"/>
</dbReference>
<dbReference type="Proteomes" id="UP001501725">
    <property type="component" value="Unassembled WGS sequence"/>
</dbReference>
<keyword evidence="2" id="KW-0732">Signal</keyword>
<feature type="compositionally biased region" description="Polar residues" evidence="1">
    <location>
        <begin position="24"/>
        <end position="38"/>
    </location>
</feature>
<feature type="signal peptide" evidence="2">
    <location>
        <begin position="1"/>
        <end position="24"/>
    </location>
</feature>
<evidence type="ECO:0000313" key="4">
    <source>
        <dbReference type="EMBL" id="GAA4336783.1"/>
    </source>
</evidence>
<dbReference type="EMBL" id="BAABGY010000009">
    <property type="protein sequence ID" value="GAA4336783.1"/>
    <property type="molecule type" value="Genomic_DNA"/>
</dbReference>
<proteinExistence type="predicted"/>
<evidence type="ECO:0000259" key="3">
    <source>
        <dbReference type="Pfam" id="PF19335"/>
    </source>
</evidence>